<accession>A0A5C3NI11</accession>
<dbReference type="EMBL" id="ML213503">
    <property type="protein sequence ID" value="TFK57374.1"/>
    <property type="molecule type" value="Genomic_DNA"/>
</dbReference>
<dbReference type="AlphaFoldDB" id="A0A5C3NI11"/>
<keyword evidence="1" id="KW-0812">Transmembrane</keyword>
<keyword evidence="3" id="KW-1185">Reference proteome</keyword>
<feature type="transmembrane region" description="Helical" evidence="1">
    <location>
        <begin position="85"/>
        <end position="109"/>
    </location>
</feature>
<feature type="transmembrane region" description="Helical" evidence="1">
    <location>
        <begin position="121"/>
        <end position="144"/>
    </location>
</feature>
<evidence type="ECO:0000313" key="2">
    <source>
        <dbReference type="EMBL" id="TFK57374.1"/>
    </source>
</evidence>
<organism evidence="2 3">
    <name type="scientific">Heliocybe sulcata</name>
    <dbReference type="NCBI Taxonomy" id="5364"/>
    <lineage>
        <taxon>Eukaryota</taxon>
        <taxon>Fungi</taxon>
        <taxon>Dikarya</taxon>
        <taxon>Basidiomycota</taxon>
        <taxon>Agaricomycotina</taxon>
        <taxon>Agaricomycetes</taxon>
        <taxon>Gloeophyllales</taxon>
        <taxon>Gloeophyllaceae</taxon>
        <taxon>Heliocybe</taxon>
    </lineage>
</organism>
<sequence length="346" mass="38398">MNGTQFQMIQLLVSTFLWGVYTMVFGACICALCFVQAESPLRRRLLLVTLVLYTLCSCQAVMTFWQGFVSTDLTLAGTLPRHDSLLWYIVQGMADAFRAIATAVADGLLTWRCYILWRRQIPIIALPIILLLAGIACAVGVVIFDLKLYTLRLHMPPSSVVAPREWYQLSHEQDKLDIGFWLCTCSTNLLTNGLLAFRIWKITAGIGRKRNKYMRLMYVILETGMFYSICLFLSVVINIVTFDTGDVEQNSRQVAEQVLASILTQLVGIFPTVIILLVALGKSVEQSTDELGPAANNDAEKVSTIQFATPPARVQASDGTGGTQTIQLESRSDILTYSPAHGLEEV</sequence>
<feature type="transmembrane region" description="Helical" evidence="1">
    <location>
        <begin position="46"/>
        <end position="65"/>
    </location>
</feature>
<evidence type="ECO:0000313" key="3">
    <source>
        <dbReference type="Proteomes" id="UP000305948"/>
    </source>
</evidence>
<protein>
    <submittedName>
        <fullName evidence="2">Uncharacterized protein</fullName>
    </submittedName>
</protein>
<dbReference type="OrthoDB" id="2744793at2759"/>
<feature type="transmembrane region" description="Helical" evidence="1">
    <location>
        <begin position="12"/>
        <end position="34"/>
    </location>
</feature>
<feature type="transmembrane region" description="Helical" evidence="1">
    <location>
        <begin position="262"/>
        <end position="280"/>
    </location>
</feature>
<gene>
    <name evidence="2" type="ORF">OE88DRAFT_125935</name>
</gene>
<keyword evidence="1" id="KW-0472">Membrane</keyword>
<evidence type="ECO:0000256" key="1">
    <source>
        <dbReference type="SAM" id="Phobius"/>
    </source>
</evidence>
<proteinExistence type="predicted"/>
<dbReference type="Proteomes" id="UP000305948">
    <property type="component" value="Unassembled WGS sequence"/>
</dbReference>
<name>A0A5C3NI11_9AGAM</name>
<reference evidence="2 3" key="1">
    <citation type="journal article" date="2019" name="Nat. Ecol. Evol.">
        <title>Megaphylogeny resolves global patterns of mushroom evolution.</title>
        <authorList>
            <person name="Varga T."/>
            <person name="Krizsan K."/>
            <person name="Foldi C."/>
            <person name="Dima B."/>
            <person name="Sanchez-Garcia M."/>
            <person name="Sanchez-Ramirez S."/>
            <person name="Szollosi G.J."/>
            <person name="Szarkandi J.G."/>
            <person name="Papp V."/>
            <person name="Albert L."/>
            <person name="Andreopoulos W."/>
            <person name="Angelini C."/>
            <person name="Antonin V."/>
            <person name="Barry K.W."/>
            <person name="Bougher N.L."/>
            <person name="Buchanan P."/>
            <person name="Buyck B."/>
            <person name="Bense V."/>
            <person name="Catcheside P."/>
            <person name="Chovatia M."/>
            <person name="Cooper J."/>
            <person name="Damon W."/>
            <person name="Desjardin D."/>
            <person name="Finy P."/>
            <person name="Geml J."/>
            <person name="Haridas S."/>
            <person name="Hughes K."/>
            <person name="Justo A."/>
            <person name="Karasinski D."/>
            <person name="Kautmanova I."/>
            <person name="Kiss B."/>
            <person name="Kocsube S."/>
            <person name="Kotiranta H."/>
            <person name="LaButti K.M."/>
            <person name="Lechner B.E."/>
            <person name="Liimatainen K."/>
            <person name="Lipzen A."/>
            <person name="Lukacs Z."/>
            <person name="Mihaltcheva S."/>
            <person name="Morgado L.N."/>
            <person name="Niskanen T."/>
            <person name="Noordeloos M.E."/>
            <person name="Ohm R.A."/>
            <person name="Ortiz-Santana B."/>
            <person name="Ovrebo C."/>
            <person name="Racz N."/>
            <person name="Riley R."/>
            <person name="Savchenko A."/>
            <person name="Shiryaev A."/>
            <person name="Soop K."/>
            <person name="Spirin V."/>
            <person name="Szebenyi C."/>
            <person name="Tomsovsky M."/>
            <person name="Tulloss R.E."/>
            <person name="Uehling J."/>
            <person name="Grigoriev I.V."/>
            <person name="Vagvolgyi C."/>
            <person name="Papp T."/>
            <person name="Martin F.M."/>
            <person name="Miettinen O."/>
            <person name="Hibbett D.S."/>
            <person name="Nagy L.G."/>
        </authorList>
    </citation>
    <scope>NUCLEOTIDE SEQUENCE [LARGE SCALE GENOMIC DNA]</scope>
    <source>
        <strain evidence="2 3">OMC1185</strain>
    </source>
</reference>
<feature type="transmembrane region" description="Helical" evidence="1">
    <location>
        <begin position="218"/>
        <end position="242"/>
    </location>
</feature>
<feature type="transmembrane region" description="Helical" evidence="1">
    <location>
        <begin position="178"/>
        <end position="197"/>
    </location>
</feature>
<keyword evidence="1" id="KW-1133">Transmembrane helix</keyword>